<dbReference type="InterPro" id="IPR011050">
    <property type="entry name" value="Pectin_lyase_fold/virulence"/>
</dbReference>
<dbReference type="AlphaFoldDB" id="A0A200Q6F5"/>
<dbReference type="STRING" id="56857.A0A200Q6F5"/>
<keyword evidence="2" id="KW-1185">Reference proteome</keyword>
<evidence type="ECO:0000313" key="2">
    <source>
        <dbReference type="Proteomes" id="UP000195402"/>
    </source>
</evidence>
<dbReference type="OrthoDB" id="187139at2759"/>
<dbReference type="Gene3D" id="2.160.20.10">
    <property type="entry name" value="Single-stranded right-handed beta-helix, Pectin lyase-like"/>
    <property type="match status" value="2"/>
</dbReference>
<organism evidence="1 2">
    <name type="scientific">Macleaya cordata</name>
    <name type="common">Five-seeded plume-poppy</name>
    <name type="synonym">Bocconia cordata</name>
    <dbReference type="NCBI Taxonomy" id="56857"/>
    <lineage>
        <taxon>Eukaryota</taxon>
        <taxon>Viridiplantae</taxon>
        <taxon>Streptophyta</taxon>
        <taxon>Embryophyta</taxon>
        <taxon>Tracheophyta</taxon>
        <taxon>Spermatophyta</taxon>
        <taxon>Magnoliopsida</taxon>
        <taxon>Ranunculales</taxon>
        <taxon>Papaveraceae</taxon>
        <taxon>Papaveroideae</taxon>
        <taxon>Macleaya</taxon>
    </lineage>
</organism>
<sequence>MDYGAIGDGKHYNTPHIQAAIDDCHAAGGGSVRFPAGNYLTGTIYLRSGVVLYITENATILGGTRLKDYPLESRKWYVVLAEKATNVGITGEAGIIDGQGGKFVEKMDERKNVMVSWNRTGACYGDKCRPKLVGFFDCQNVTVSDVILSEPAYWKCVLITHLSSISSFFSLSLLAKSNATELETQHGVVLSTWIPRPTRWWFPSLSYHRSGGVPTLWVGLIPWLHAPTHTDPNMQLGDFNIPKNNGVYIQDSNNTVIKDCLIDNGGHAIILKAHTGTVHNLKVIQSELRTRSSAIKLESHSGFGFKGLLFDHINVMDSHQGLTLQIHDGGSASDITFSNIEINTDYNFPMWWKRSEPIYVMTCPVPPHDLNSKVLGGGGSVTNLQFINISSHSEEGVFLSGSSEGVLSNLKFINVNLTYYRRQPTKDSKEYVLVDCRRRGCRLGDDHDDDVVCQSMAGMVMENIDGLQIENMKMRWNKSEQYLKGWNVRALDFSPSTVNNISLLSFSSGFI</sequence>
<proteinExistence type="predicted"/>
<dbReference type="Proteomes" id="UP000195402">
    <property type="component" value="Unassembled WGS sequence"/>
</dbReference>
<comment type="caution">
    <text evidence="1">The sequence shown here is derived from an EMBL/GenBank/DDBJ whole genome shotgun (WGS) entry which is preliminary data.</text>
</comment>
<reference evidence="1 2" key="1">
    <citation type="journal article" date="2017" name="Mol. Plant">
        <title>The Genome of Medicinal Plant Macleaya cordata Provides New Insights into Benzylisoquinoline Alkaloids Metabolism.</title>
        <authorList>
            <person name="Liu X."/>
            <person name="Liu Y."/>
            <person name="Huang P."/>
            <person name="Ma Y."/>
            <person name="Qing Z."/>
            <person name="Tang Q."/>
            <person name="Cao H."/>
            <person name="Cheng P."/>
            <person name="Zheng Y."/>
            <person name="Yuan Z."/>
            <person name="Zhou Y."/>
            <person name="Liu J."/>
            <person name="Tang Z."/>
            <person name="Zhuo Y."/>
            <person name="Zhang Y."/>
            <person name="Yu L."/>
            <person name="Huang J."/>
            <person name="Yang P."/>
            <person name="Peng Q."/>
            <person name="Zhang J."/>
            <person name="Jiang W."/>
            <person name="Zhang Z."/>
            <person name="Lin K."/>
            <person name="Ro D.K."/>
            <person name="Chen X."/>
            <person name="Xiong X."/>
            <person name="Shang Y."/>
            <person name="Huang S."/>
            <person name="Zeng J."/>
        </authorList>
    </citation>
    <scope>NUCLEOTIDE SEQUENCE [LARGE SCALE GENOMIC DNA]</scope>
    <source>
        <strain evidence="2">cv. BLH2017</strain>
        <tissue evidence="1">Root</tissue>
    </source>
</reference>
<accession>A0A200Q6F5</accession>
<dbReference type="InterPro" id="IPR051801">
    <property type="entry name" value="GH28_Enzymes"/>
</dbReference>
<protein>
    <submittedName>
        <fullName evidence="1">Uncharacterized protein</fullName>
    </submittedName>
</protein>
<dbReference type="SUPFAM" id="SSF51126">
    <property type="entry name" value="Pectin lyase-like"/>
    <property type="match status" value="1"/>
</dbReference>
<evidence type="ECO:0000313" key="1">
    <source>
        <dbReference type="EMBL" id="OVA06079.1"/>
    </source>
</evidence>
<dbReference type="PANTHER" id="PTHR31339">
    <property type="entry name" value="PECTIN LYASE-RELATED"/>
    <property type="match status" value="1"/>
</dbReference>
<name>A0A200Q6F5_MACCD</name>
<dbReference type="InterPro" id="IPR012334">
    <property type="entry name" value="Pectin_lyas_fold"/>
</dbReference>
<gene>
    <name evidence="1" type="ORF">BVC80_1125g7</name>
</gene>
<dbReference type="PANTHER" id="PTHR31339:SF0">
    <property type="entry name" value="PECTIN LYASE-LIKE SUPERFAMILY PROTEIN"/>
    <property type="match status" value="1"/>
</dbReference>
<dbReference type="InParanoid" id="A0A200Q6F5"/>
<dbReference type="EMBL" id="MVGT01002963">
    <property type="protein sequence ID" value="OVA06079.1"/>
    <property type="molecule type" value="Genomic_DNA"/>
</dbReference>